<evidence type="ECO:0000256" key="1">
    <source>
        <dbReference type="SAM" id="MobiDB-lite"/>
    </source>
</evidence>
<name>A0A8E2DNF1_9APHY</name>
<feature type="region of interest" description="Disordered" evidence="1">
    <location>
        <begin position="67"/>
        <end position="91"/>
    </location>
</feature>
<dbReference type="EMBL" id="KV722363">
    <property type="protein sequence ID" value="OCH92829.1"/>
    <property type="molecule type" value="Genomic_DNA"/>
</dbReference>
<accession>A0A8E2DNF1</accession>
<keyword evidence="3" id="KW-1185">Reference proteome</keyword>
<evidence type="ECO:0000313" key="3">
    <source>
        <dbReference type="Proteomes" id="UP000250043"/>
    </source>
</evidence>
<protein>
    <submittedName>
        <fullName evidence="2">Uncharacterized protein</fullName>
    </submittedName>
</protein>
<organism evidence="2 3">
    <name type="scientific">Obba rivulosa</name>
    <dbReference type="NCBI Taxonomy" id="1052685"/>
    <lineage>
        <taxon>Eukaryota</taxon>
        <taxon>Fungi</taxon>
        <taxon>Dikarya</taxon>
        <taxon>Basidiomycota</taxon>
        <taxon>Agaricomycotina</taxon>
        <taxon>Agaricomycetes</taxon>
        <taxon>Polyporales</taxon>
        <taxon>Gelatoporiaceae</taxon>
        <taxon>Obba</taxon>
    </lineage>
</organism>
<evidence type="ECO:0000313" key="2">
    <source>
        <dbReference type="EMBL" id="OCH92829.1"/>
    </source>
</evidence>
<dbReference type="Proteomes" id="UP000250043">
    <property type="component" value="Unassembled WGS sequence"/>
</dbReference>
<feature type="compositionally biased region" description="Acidic residues" evidence="1">
    <location>
        <begin position="81"/>
        <end position="91"/>
    </location>
</feature>
<feature type="non-terminal residue" evidence="2">
    <location>
        <position position="91"/>
    </location>
</feature>
<proteinExistence type="predicted"/>
<reference evidence="2 3" key="1">
    <citation type="submission" date="2016-07" db="EMBL/GenBank/DDBJ databases">
        <title>Draft genome of the white-rot fungus Obba rivulosa 3A-2.</title>
        <authorList>
            <consortium name="DOE Joint Genome Institute"/>
            <person name="Miettinen O."/>
            <person name="Riley R."/>
            <person name="Acob R."/>
            <person name="Barry K."/>
            <person name="Cullen D."/>
            <person name="De Vries R."/>
            <person name="Hainaut M."/>
            <person name="Hatakka A."/>
            <person name="Henrissat B."/>
            <person name="Hilden K."/>
            <person name="Kuo R."/>
            <person name="Labutti K."/>
            <person name="Lipzen A."/>
            <person name="Makela M.R."/>
            <person name="Sandor L."/>
            <person name="Spatafora J.W."/>
            <person name="Grigoriev I.V."/>
            <person name="Hibbett D.S."/>
        </authorList>
    </citation>
    <scope>NUCLEOTIDE SEQUENCE [LARGE SCALE GENOMIC DNA]</scope>
    <source>
        <strain evidence="2 3">3A-2</strain>
    </source>
</reference>
<dbReference type="AlphaFoldDB" id="A0A8E2DNF1"/>
<gene>
    <name evidence="2" type="ORF">OBBRIDRAFT_790852</name>
</gene>
<sequence length="91" mass="9756">LLLIGTVIGLVAGRQIEVKEGIFSFLTILTSILMSRFIFNLRRVADANATEPSGGFGIQTIVFADSPGGVADTQAPNEVDTNNDEEWEDTA</sequence>